<dbReference type="STRING" id="66969.Lwal_0242"/>
<accession>A0A0W1AN71</accession>
<protein>
    <recommendedName>
        <fullName evidence="4">Glycosyltransferase RgtA/B/C/D-like domain-containing protein</fullName>
    </recommendedName>
</protein>
<feature type="transmembrane region" description="Helical" evidence="1">
    <location>
        <begin position="37"/>
        <end position="70"/>
    </location>
</feature>
<dbReference type="Proteomes" id="UP000054729">
    <property type="component" value="Unassembled WGS sequence"/>
</dbReference>
<evidence type="ECO:0000256" key="1">
    <source>
        <dbReference type="SAM" id="Phobius"/>
    </source>
</evidence>
<feature type="transmembrane region" description="Helical" evidence="1">
    <location>
        <begin position="218"/>
        <end position="237"/>
    </location>
</feature>
<evidence type="ECO:0000313" key="2">
    <source>
        <dbReference type="EMBL" id="KTD82764.1"/>
    </source>
</evidence>
<feature type="transmembrane region" description="Helical" evidence="1">
    <location>
        <begin position="91"/>
        <end position="108"/>
    </location>
</feature>
<proteinExistence type="predicted"/>
<dbReference type="EMBL" id="LNZB01000006">
    <property type="protein sequence ID" value="KTD82764.1"/>
    <property type="molecule type" value="Genomic_DNA"/>
</dbReference>
<comment type="caution">
    <text evidence="2">The sequence shown here is derived from an EMBL/GenBank/DDBJ whole genome shotgun (WGS) entry which is preliminary data.</text>
</comment>
<dbReference type="OrthoDB" id="6637251at2"/>
<keyword evidence="1" id="KW-0472">Membrane</keyword>
<evidence type="ECO:0008006" key="4">
    <source>
        <dbReference type="Google" id="ProtNLM"/>
    </source>
</evidence>
<gene>
    <name evidence="2" type="ORF">Lwal_0242</name>
</gene>
<feature type="transmembrane region" description="Helical" evidence="1">
    <location>
        <begin position="400"/>
        <end position="420"/>
    </location>
</feature>
<dbReference type="RefSeq" id="WP_058479112.1">
    <property type="nucleotide sequence ID" value="NZ_CAAAIQ010000003.1"/>
</dbReference>
<feature type="transmembrane region" description="Helical" evidence="1">
    <location>
        <begin position="498"/>
        <end position="516"/>
    </location>
</feature>
<name>A0A0W1AN71_9GAMM</name>
<evidence type="ECO:0000313" key="3">
    <source>
        <dbReference type="Proteomes" id="UP000054729"/>
    </source>
</evidence>
<feature type="transmembrane region" description="Helical" evidence="1">
    <location>
        <begin position="157"/>
        <end position="182"/>
    </location>
</feature>
<keyword evidence="1" id="KW-0812">Transmembrane</keyword>
<dbReference type="AlphaFoldDB" id="A0A0W1AN71"/>
<reference evidence="2 3" key="1">
    <citation type="submission" date="2015-11" db="EMBL/GenBank/DDBJ databases">
        <title>Genomic analysis of 38 Legionella species identifies large and diverse effector repertoires.</title>
        <authorList>
            <person name="Burstein D."/>
            <person name="Amaro F."/>
            <person name="Zusman T."/>
            <person name="Lifshitz Z."/>
            <person name="Cohen O."/>
            <person name="Gilbert J.A."/>
            <person name="Pupko T."/>
            <person name="Shuman H.A."/>
            <person name="Segal G."/>
        </authorList>
    </citation>
    <scope>NUCLEOTIDE SEQUENCE [LARGE SCALE GENOMIC DNA]</scope>
    <source>
        <strain evidence="2 3">ATCC 51914</strain>
    </source>
</reference>
<keyword evidence="3" id="KW-1185">Reference proteome</keyword>
<feature type="transmembrane region" description="Helical" evidence="1">
    <location>
        <begin position="264"/>
        <end position="280"/>
    </location>
</feature>
<feature type="transmembrane region" description="Helical" evidence="1">
    <location>
        <begin position="432"/>
        <end position="454"/>
    </location>
</feature>
<feature type="transmembrane region" description="Helical" evidence="1">
    <location>
        <begin position="194"/>
        <end position="212"/>
    </location>
</feature>
<feature type="transmembrane region" description="Helical" evidence="1">
    <location>
        <begin position="301"/>
        <end position="322"/>
    </location>
</feature>
<keyword evidence="1" id="KW-1133">Transmembrane helix</keyword>
<organism evidence="2 3">
    <name type="scientific">Legionella waltersii</name>
    <dbReference type="NCBI Taxonomy" id="66969"/>
    <lineage>
        <taxon>Bacteria</taxon>
        <taxon>Pseudomonadati</taxon>
        <taxon>Pseudomonadota</taxon>
        <taxon>Gammaproteobacteria</taxon>
        <taxon>Legionellales</taxon>
        <taxon>Legionellaceae</taxon>
        <taxon>Legionella</taxon>
    </lineage>
</organism>
<feature type="transmembrane region" description="Helical" evidence="1">
    <location>
        <begin position="466"/>
        <end position="486"/>
    </location>
</feature>
<dbReference type="PATRIC" id="fig|66969.6.peg.266"/>
<sequence>MDLLKVVLIYCEFVGLGLILRRYIAVPLYLSPPIIVSIIVILIYFLGFIFSIKSIAIFLHLIGLASFIWVSVPQLKQVLLNKDVGYINKTFMSYFLSGLIILLVFFLLDHKGEFVSWDEFSHWGSVIRTFYEAGSYNVNPNPLYCQDYPPGTALFSYYVLLLLGYTEGHAFFSFSLLLLCYVTPLVIFASRIKVLLGVFISIVLLYLGFALGNGWASVLIDHVLSFGLAGIIIFYYLSHGKFNHLIFIPFMLGALVLFKHVGMNLALFAAVICSLDLIIFKFGTKNNSLSPPKEIFNSVKYFCWFLLLFGFPLLTNLSWKYFVQYNNLISTWGNLSLGLFFKNSLSCCSTPREIEVAGKFFATFFDLGKPYSEPLSIMNYSKDAIARVNWMHLLFHSPNYNVAKVIISLGFWGILGASLFQTSLKTTRYILLNLEFLFCTLLYSGSLLLAYLYGFSDYEAKILTSFQRYHNVFLLAWSIILLYVYAELMNESASKTKQWIVTIIVLGISVWSLYSATPYVKSYVKHGAWPASVQRNEVRNVIEHLNLKTKIPLKAKVYIAWYGSNGWEFWMTKYELLPRMTNVFCFSLGPKLNPDDMYTCQFETKLIRNYDYLFIGKGLQVLKQNYSPYFDNVPDNVDEGLLKIEKRANNISLEYIQQ</sequence>